<keyword evidence="5" id="KW-0949">S-adenosyl-L-methionine</keyword>
<dbReference type="GO" id="GO:0003677">
    <property type="term" value="F:DNA binding"/>
    <property type="evidence" value="ECO:0007669"/>
    <property type="project" value="UniProtKB-KW"/>
</dbReference>
<dbReference type="InterPro" id="IPR002941">
    <property type="entry name" value="DNA_methylase_N4/N6"/>
</dbReference>
<feature type="domain" description="DNA methylase N-4/N-6" evidence="9">
    <location>
        <begin position="23"/>
        <end position="250"/>
    </location>
</feature>
<dbReference type="PANTHER" id="PTHR13370:SF3">
    <property type="entry name" value="TRNA (GUANINE(10)-N2)-METHYLTRANSFERASE HOMOLOG"/>
    <property type="match status" value="1"/>
</dbReference>
<evidence type="ECO:0000256" key="3">
    <source>
        <dbReference type="ARBA" id="ARBA00022603"/>
    </source>
</evidence>
<dbReference type="EC" id="2.1.1.113" evidence="2"/>
<proteinExistence type="inferred from homology"/>
<comment type="catalytic activity">
    <reaction evidence="8">
        <text>a 2'-deoxycytidine in DNA + S-adenosyl-L-methionine = an N(4)-methyl-2'-deoxycytidine in DNA + S-adenosyl-L-homocysteine + H(+)</text>
        <dbReference type="Rhea" id="RHEA:16857"/>
        <dbReference type="Rhea" id="RHEA-COMP:11369"/>
        <dbReference type="Rhea" id="RHEA-COMP:13674"/>
        <dbReference type="ChEBI" id="CHEBI:15378"/>
        <dbReference type="ChEBI" id="CHEBI:57856"/>
        <dbReference type="ChEBI" id="CHEBI:59789"/>
        <dbReference type="ChEBI" id="CHEBI:85452"/>
        <dbReference type="ChEBI" id="CHEBI:137933"/>
        <dbReference type="EC" id="2.1.1.113"/>
    </reaction>
</comment>
<evidence type="ECO:0000313" key="10">
    <source>
        <dbReference type="EMBL" id="ASN67852.1"/>
    </source>
</evidence>
<evidence type="ECO:0000256" key="2">
    <source>
        <dbReference type="ARBA" id="ARBA00012185"/>
    </source>
</evidence>
<evidence type="ECO:0000256" key="8">
    <source>
        <dbReference type="ARBA" id="ARBA00049120"/>
    </source>
</evidence>
<name>A0A2H4IZ65_9CAUD</name>
<gene>
    <name evidence="10" type="ORF">7AX1_29</name>
</gene>
<evidence type="ECO:0000256" key="7">
    <source>
        <dbReference type="ARBA" id="ARBA00023125"/>
    </source>
</evidence>
<dbReference type="PRINTS" id="PR00508">
    <property type="entry name" value="S21N4MTFRASE"/>
</dbReference>
<dbReference type="InterPro" id="IPR001091">
    <property type="entry name" value="RM_Methyltransferase"/>
</dbReference>
<dbReference type="GO" id="GO:0008170">
    <property type="term" value="F:N-methyltransferase activity"/>
    <property type="evidence" value="ECO:0007669"/>
    <property type="project" value="InterPro"/>
</dbReference>
<dbReference type="Gene3D" id="3.40.50.150">
    <property type="entry name" value="Vaccinia Virus protein VP39"/>
    <property type="match status" value="1"/>
</dbReference>
<keyword evidence="4" id="KW-0808">Transferase</keyword>
<evidence type="ECO:0000256" key="1">
    <source>
        <dbReference type="ARBA" id="ARBA00010203"/>
    </source>
</evidence>
<evidence type="ECO:0000259" key="9">
    <source>
        <dbReference type="Pfam" id="PF01555"/>
    </source>
</evidence>
<evidence type="ECO:0000256" key="4">
    <source>
        <dbReference type="ARBA" id="ARBA00022679"/>
    </source>
</evidence>
<dbReference type="Pfam" id="PF01555">
    <property type="entry name" value="N6_N4_Mtase"/>
    <property type="match status" value="1"/>
</dbReference>
<keyword evidence="6" id="KW-0680">Restriction system</keyword>
<accession>A0A2H4IZ65</accession>
<reference evidence="10" key="1">
    <citation type="submission" date="2017-06" db="EMBL/GenBank/DDBJ databases">
        <title>Novel phages from South African skin metaviromes.</title>
        <authorList>
            <person name="van Zyl L.J."/>
            <person name="Abrahams Y."/>
            <person name="Stander E.A."/>
            <person name="Kirby B.M."/>
            <person name="Clavaud C."/>
            <person name="Farcet C."/>
            <person name="Breton L."/>
            <person name="Trindade M.I."/>
        </authorList>
    </citation>
    <scope>NUCLEOTIDE SEQUENCE</scope>
</reference>
<dbReference type="EMBL" id="MF417868">
    <property type="protein sequence ID" value="ASN67852.1"/>
    <property type="molecule type" value="Genomic_DNA"/>
</dbReference>
<dbReference type="PROSITE" id="PS00093">
    <property type="entry name" value="N4_MTASE"/>
    <property type="match status" value="1"/>
</dbReference>
<dbReference type="GO" id="GO:0015667">
    <property type="term" value="F:site-specific DNA-methyltransferase (cytosine-N4-specific) activity"/>
    <property type="evidence" value="ECO:0007669"/>
    <property type="project" value="UniProtKB-EC"/>
</dbReference>
<dbReference type="GO" id="GO:0009307">
    <property type="term" value="P:DNA restriction-modification system"/>
    <property type="evidence" value="ECO:0007669"/>
    <property type="project" value="UniProtKB-KW"/>
</dbReference>
<dbReference type="InterPro" id="IPR029063">
    <property type="entry name" value="SAM-dependent_MTases_sf"/>
</dbReference>
<comment type="similarity">
    <text evidence="1">Belongs to the N(4)/N(6)-methyltransferase family. N(4) subfamily.</text>
</comment>
<dbReference type="InterPro" id="IPR017985">
    <property type="entry name" value="MeTrfase_CN4_CS"/>
</dbReference>
<sequence>MELNKIYNEDCLEGMKKLQDEVIDLTVTSPPYDKLRKYKGYSFNFEEIANELYRVTKKGGVVVWVVNDSTVKGSETGNSFKQALYFKEIGFNLHDTMIFAKNNPVPLTHNRYEQQFEYMFILSKGKPKTFNGLKRQNKLYNKSSSGTFRHDGDKLTKRHSDKKIKKESLRYNIWYYNIGNNSTSKNRSNFKHPAIFPKELAIDHILSWSNENDLILDPFIGSGTVGLASLELNRNYIGFEISEEYCEMAIDRIEMEKD</sequence>
<dbReference type="PANTHER" id="PTHR13370">
    <property type="entry name" value="RNA METHYLASE-RELATED"/>
    <property type="match status" value="1"/>
</dbReference>
<protein>
    <recommendedName>
        <fullName evidence="2">site-specific DNA-methyltransferase (cytosine-N(4)-specific)</fullName>
        <ecNumber evidence="2">2.1.1.113</ecNumber>
    </recommendedName>
</protein>
<keyword evidence="3" id="KW-0489">Methyltransferase</keyword>
<evidence type="ECO:0000256" key="5">
    <source>
        <dbReference type="ARBA" id="ARBA00022691"/>
    </source>
</evidence>
<organism evidence="10">
    <name type="scientific">uncultured Caudovirales phage</name>
    <dbReference type="NCBI Taxonomy" id="2100421"/>
    <lineage>
        <taxon>Viruses</taxon>
        <taxon>Duplodnaviria</taxon>
        <taxon>Heunggongvirae</taxon>
        <taxon>Uroviricota</taxon>
        <taxon>Caudoviricetes</taxon>
        <taxon>Peduoviridae</taxon>
        <taxon>Maltschvirus</taxon>
        <taxon>Maltschvirus maltsch</taxon>
    </lineage>
</organism>
<dbReference type="GO" id="GO:0032259">
    <property type="term" value="P:methylation"/>
    <property type="evidence" value="ECO:0007669"/>
    <property type="project" value="UniProtKB-KW"/>
</dbReference>
<dbReference type="SUPFAM" id="SSF53335">
    <property type="entry name" value="S-adenosyl-L-methionine-dependent methyltransferases"/>
    <property type="match status" value="1"/>
</dbReference>
<keyword evidence="7" id="KW-0238">DNA-binding</keyword>
<evidence type="ECO:0000256" key="6">
    <source>
        <dbReference type="ARBA" id="ARBA00022747"/>
    </source>
</evidence>